<dbReference type="InterPro" id="IPR048427">
    <property type="entry name" value="YpoC"/>
</dbReference>
<gene>
    <name evidence="2" type="ORF">AS030_08650</name>
</gene>
<evidence type="ECO:0000313" key="2">
    <source>
        <dbReference type="EMBL" id="KSU85550.1"/>
    </source>
</evidence>
<keyword evidence="3" id="KW-1185">Reference proteome</keyword>
<reference evidence="2 3" key="1">
    <citation type="journal article" date="2014" name="Antonie Van Leeuwenhoek">
        <title>Fictibacillus enclensis sp. nov., isolated from marine sediment.</title>
        <authorList>
            <person name="Dastager S.G."/>
            <person name="Mawlankar R."/>
            <person name="Srinivasan K."/>
            <person name="Tang S.K."/>
            <person name="Lee J.C."/>
            <person name="Ramana V.V."/>
            <person name="Shouche Y.S."/>
        </authorList>
    </citation>
    <scope>NUCLEOTIDE SEQUENCE [LARGE SCALE GENOMIC DNA]</scope>
    <source>
        <strain evidence="2 3">NIO-1003</strain>
    </source>
</reference>
<sequence>MKIPDSMNHPLFFGKDNNRAKVPFREDIEALSFPHQWPLSPEQLQNKFDQWKTEGERIRQLFSERKPQEARGPMIRQLSCFIQALYWSNKRRVDDLVQWHDTVPSLPVKPVNIVERLEMIINRPAHFTAWIQLNELFLELEKKVATHSRFPHKE</sequence>
<dbReference type="RefSeq" id="WP_061970587.1">
    <property type="nucleotide sequence ID" value="NZ_FMAV01000001.1"/>
</dbReference>
<accession>A0A0V8JER3</accession>
<dbReference type="OrthoDB" id="2360594at2"/>
<organism evidence="2 3">
    <name type="scientific">Fictibacillus enclensis</name>
    <dbReference type="NCBI Taxonomy" id="1017270"/>
    <lineage>
        <taxon>Bacteria</taxon>
        <taxon>Bacillati</taxon>
        <taxon>Bacillota</taxon>
        <taxon>Bacilli</taxon>
        <taxon>Bacillales</taxon>
        <taxon>Fictibacillaceae</taxon>
        <taxon>Fictibacillus</taxon>
    </lineage>
</organism>
<evidence type="ECO:0000259" key="1">
    <source>
        <dbReference type="Pfam" id="PF21747"/>
    </source>
</evidence>
<comment type="caution">
    <text evidence="2">The sequence shown here is derived from an EMBL/GenBank/DDBJ whole genome shotgun (WGS) entry which is preliminary data.</text>
</comment>
<protein>
    <recommendedName>
        <fullName evidence="1">YpoC-like domain-containing protein</fullName>
    </recommendedName>
</protein>
<dbReference type="Pfam" id="PF21747">
    <property type="entry name" value="YpoC"/>
    <property type="match status" value="1"/>
</dbReference>
<feature type="domain" description="YpoC-like" evidence="1">
    <location>
        <begin position="43"/>
        <end position="147"/>
    </location>
</feature>
<dbReference type="Proteomes" id="UP000054099">
    <property type="component" value="Unassembled WGS sequence"/>
</dbReference>
<evidence type="ECO:0000313" key="3">
    <source>
        <dbReference type="Proteomes" id="UP000054099"/>
    </source>
</evidence>
<dbReference type="EMBL" id="LNQN01000001">
    <property type="protein sequence ID" value="KSU85550.1"/>
    <property type="molecule type" value="Genomic_DNA"/>
</dbReference>
<proteinExistence type="predicted"/>
<dbReference type="AlphaFoldDB" id="A0A0V8JER3"/>
<name>A0A0V8JER3_9BACL</name>